<dbReference type="SUPFAM" id="SSF51569">
    <property type="entry name" value="Aldolase"/>
    <property type="match status" value="1"/>
</dbReference>
<dbReference type="EMBL" id="JAKEVY010000006">
    <property type="protein sequence ID" value="MCF1716754.1"/>
    <property type="molecule type" value="Genomic_DNA"/>
</dbReference>
<sequence>MEQKKLKPALTALLQEGTVIPAHPLALTADRKLDEKRQRLLSRYYIASGAGGMAVGGHSTQFEIRDPQINLFEMVLRIAMEEVEAARLQRPFIMVAGICGPVEQAIAEAKLAVSLGYDIGLLSMGGLSHYSEKKLLERTKAVAAIMPVFGFYLQPAVGGRIFSYAFWEEFATIENVVAIKVAAFNRYCTLDVVRAVAASPRKDAIALYTGNDDNIIADLITPFRFNINGQWVEKNFAGGLLGQWAIWTSKAVELLDCIKIVRADNSLNRADLLAEGVHLTDVNAAIFDPAHDFHGCIPGIHEVLRRQGLLKGTWCLNEKEQLSGGQADEITRVYTAYPHMNDDAFVTEFLSQQSDLLS</sequence>
<reference evidence="2 3" key="1">
    <citation type="submission" date="2022-01" db="EMBL/GenBank/DDBJ databases">
        <title>Flavihumibacter sp. nov., isolated from sediment of a river.</title>
        <authorList>
            <person name="Liu H."/>
        </authorList>
    </citation>
    <scope>NUCLEOTIDE SEQUENCE [LARGE SCALE GENOMIC DNA]</scope>
    <source>
        <strain evidence="2 3">RY-1</strain>
    </source>
</reference>
<evidence type="ECO:0000313" key="2">
    <source>
        <dbReference type="EMBL" id="MCF1716754.1"/>
    </source>
</evidence>
<protein>
    <submittedName>
        <fullName evidence="2">Dihydrodipicolinate synthase family protein</fullName>
    </submittedName>
</protein>
<evidence type="ECO:0000313" key="3">
    <source>
        <dbReference type="Proteomes" id="UP001200145"/>
    </source>
</evidence>
<gene>
    <name evidence="2" type="ORF">L0U88_19080</name>
</gene>
<dbReference type="Pfam" id="PF00701">
    <property type="entry name" value="DHDPS"/>
    <property type="match status" value="1"/>
</dbReference>
<dbReference type="SMART" id="SM01130">
    <property type="entry name" value="DHDPS"/>
    <property type="match status" value="1"/>
</dbReference>
<keyword evidence="3" id="KW-1185">Reference proteome</keyword>
<comment type="caution">
    <text evidence="2">The sequence shown here is derived from an EMBL/GenBank/DDBJ whole genome shotgun (WGS) entry which is preliminary data.</text>
</comment>
<evidence type="ECO:0000256" key="1">
    <source>
        <dbReference type="ARBA" id="ARBA00023239"/>
    </source>
</evidence>
<dbReference type="RefSeq" id="WP_234868186.1">
    <property type="nucleotide sequence ID" value="NZ_JAKEVY010000006.1"/>
</dbReference>
<proteinExistence type="predicted"/>
<dbReference type="Proteomes" id="UP001200145">
    <property type="component" value="Unassembled WGS sequence"/>
</dbReference>
<accession>A0ABS9BPJ9</accession>
<dbReference type="Gene3D" id="3.20.20.70">
    <property type="entry name" value="Aldolase class I"/>
    <property type="match status" value="1"/>
</dbReference>
<name>A0ABS9BPJ9_9BACT</name>
<dbReference type="InterPro" id="IPR013785">
    <property type="entry name" value="Aldolase_TIM"/>
</dbReference>
<keyword evidence="1" id="KW-0456">Lyase</keyword>
<organism evidence="2 3">
    <name type="scientific">Flavihumibacter fluminis</name>
    <dbReference type="NCBI Taxonomy" id="2909236"/>
    <lineage>
        <taxon>Bacteria</taxon>
        <taxon>Pseudomonadati</taxon>
        <taxon>Bacteroidota</taxon>
        <taxon>Chitinophagia</taxon>
        <taxon>Chitinophagales</taxon>
        <taxon>Chitinophagaceae</taxon>
        <taxon>Flavihumibacter</taxon>
    </lineage>
</organism>
<dbReference type="InterPro" id="IPR002220">
    <property type="entry name" value="DapA-like"/>
</dbReference>